<sequence>ARARRQSRHREALLRSASCAEVQGQEPEQVPELTPLTPTADGGTACFSRKMQEANKVRRGTEHNIHVVQNRIKYMQREEEKIWRELDGAKRQMTRIEEGRSRLLERKLCEGALRLERDSTMERNRSRALSHRDEASEQKRRAQFEAMRSKQVAGMQQREASQELLRKRQLEADKARSAARDRAAAVQREYEQGRRRLEIERHELFWDPKLDGIYKFLKDTRLPPNSVWQGGYGKSLAQPPGDIKGGKGHSFGYVDPVAKGGKPAGQTPLSEPKLSMEEYQQMATFCEKLGDLEGAKRARVAAQALAPRPQHHEPLQVQLSRAHGHARSVEKKLEAAVLKFESIEEQLEAQKSHVLSLREELAAAEKQHSALFHRLHSEYVDGPSAERAKLTIDDMLDDTKLEAWLDLSAESLFHMGELEFELSESDKQELQSRATQLREGITAMAANLFKESKSKVEAIKVEHQAHLQRLKDENEKKRKTNAGAAVTVPAASGPVVGPGKGNAAPAGGEDVQAANAWCIKRGWKSLWSEAEKTEADTSAGAALDKVKKQDFWGAHKLLGPLYQAWADRAESDLVPILGAELLKKGCRGSGPQLVWRSLLTADGRSKYPEHRAIRWLAAQWHALVLARRAGDLRLSDKLGLLLCQPPTLIAQHMGSRTQIFYRAARIAGASDQTIEVIEEFELELKDELEAANKFFAKQGGRSELGISGQSPSLVATNVPSASPRVVRAPGDENEATGVACQGAHHRALPDSAFQRALSYTPRCSASRPDPELRAPHHSTSPAPNKAERGRGAAKCSVPVGLDSRQPSWPDGCATQPARGSPARSAYRAPLVRPAGDPPGGSAVWRQGAQAPSRREEGRARPPGSPPAGPMAGALRRGGYLALGAAGAAAAAGGPRRGGGGSERRWSTPWQTGGLAGHERPAALCCGGATAKPRFVREGDFTPRTMMEIASEVDFRSMLTEGSFLFEGVAGNIIERLGFGDKVFVTKGTTLIEAGADNSDVFVVGHGLLSVWVGGVRVASVGPGQVIGLYTLLKKTHASASVRVDSEVAYVLVLRHSYFMSCFEGSLEVVERIRGSPERAGACSWFRPRRPARSRYMFAPGAV</sequence>
<dbReference type="Gene3D" id="2.60.120.10">
    <property type="entry name" value="Jelly Rolls"/>
    <property type="match status" value="1"/>
</dbReference>
<evidence type="ECO:0000259" key="3">
    <source>
        <dbReference type="PROSITE" id="PS50042"/>
    </source>
</evidence>
<dbReference type="InterPro" id="IPR018490">
    <property type="entry name" value="cNMP-bd_dom_sf"/>
</dbReference>
<feature type="domain" description="Cyclic nucleotide-binding" evidence="3">
    <location>
        <begin position="983"/>
        <end position="1057"/>
    </location>
</feature>
<feature type="coiled-coil region" evidence="1">
    <location>
        <begin position="453"/>
        <end position="480"/>
    </location>
</feature>
<keyword evidence="1" id="KW-0175">Coiled coil</keyword>
<feature type="region of interest" description="Disordered" evidence="2">
    <location>
        <begin position="1"/>
        <end position="32"/>
    </location>
</feature>
<dbReference type="CDD" id="cd00038">
    <property type="entry name" value="CAP_ED"/>
    <property type="match status" value="1"/>
</dbReference>
<feature type="region of interest" description="Disordered" evidence="2">
    <location>
        <begin position="761"/>
        <end position="874"/>
    </location>
</feature>
<feature type="non-terminal residue" evidence="4">
    <location>
        <position position="1"/>
    </location>
</feature>
<dbReference type="Pfam" id="PF00027">
    <property type="entry name" value="cNMP_binding"/>
    <property type="match status" value="1"/>
</dbReference>
<dbReference type="InterPro" id="IPR014710">
    <property type="entry name" value="RmlC-like_jellyroll"/>
</dbReference>
<protein>
    <recommendedName>
        <fullName evidence="3">Cyclic nucleotide-binding domain-containing protein</fullName>
    </recommendedName>
</protein>
<comment type="caution">
    <text evidence="4">The sequence shown here is derived from an EMBL/GenBank/DDBJ whole genome shotgun (WGS) entry which is preliminary data.</text>
</comment>
<organism evidence="4 5">
    <name type="scientific">Prorocentrum cordatum</name>
    <dbReference type="NCBI Taxonomy" id="2364126"/>
    <lineage>
        <taxon>Eukaryota</taxon>
        <taxon>Sar</taxon>
        <taxon>Alveolata</taxon>
        <taxon>Dinophyceae</taxon>
        <taxon>Prorocentrales</taxon>
        <taxon>Prorocentraceae</taxon>
        <taxon>Prorocentrum</taxon>
    </lineage>
</organism>
<evidence type="ECO:0000313" key="5">
    <source>
        <dbReference type="Proteomes" id="UP001189429"/>
    </source>
</evidence>
<name>A0ABN9SZ77_9DINO</name>
<feature type="coiled-coil region" evidence="1">
    <location>
        <begin position="326"/>
        <end position="367"/>
    </location>
</feature>
<dbReference type="Proteomes" id="UP001189429">
    <property type="component" value="Unassembled WGS sequence"/>
</dbReference>
<feature type="region of interest" description="Disordered" evidence="2">
    <location>
        <begin position="890"/>
        <end position="916"/>
    </location>
</feature>
<evidence type="ECO:0000256" key="1">
    <source>
        <dbReference type="SAM" id="Coils"/>
    </source>
</evidence>
<evidence type="ECO:0000256" key="2">
    <source>
        <dbReference type="SAM" id="MobiDB-lite"/>
    </source>
</evidence>
<feature type="compositionally biased region" description="Low complexity" evidence="2">
    <location>
        <begin position="21"/>
        <end position="32"/>
    </location>
</feature>
<dbReference type="InterPro" id="IPR000595">
    <property type="entry name" value="cNMP-bd_dom"/>
</dbReference>
<dbReference type="SUPFAM" id="SSF51206">
    <property type="entry name" value="cAMP-binding domain-like"/>
    <property type="match status" value="1"/>
</dbReference>
<dbReference type="PROSITE" id="PS50042">
    <property type="entry name" value="CNMP_BINDING_3"/>
    <property type="match status" value="1"/>
</dbReference>
<proteinExistence type="predicted"/>
<keyword evidence="5" id="KW-1185">Reference proteome</keyword>
<feature type="region of interest" description="Disordered" evidence="2">
    <location>
        <begin position="120"/>
        <end position="142"/>
    </location>
</feature>
<reference evidence="4" key="1">
    <citation type="submission" date="2023-10" db="EMBL/GenBank/DDBJ databases">
        <authorList>
            <person name="Chen Y."/>
            <person name="Shah S."/>
            <person name="Dougan E. K."/>
            <person name="Thang M."/>
            <person name="Chan C."/>
        </authorList>
    </citation>
    <scope>NUCLEOTIDE SEQUENCE [LARGE SCALE GENOMIC DNA]</scope>
</reference>
<evidence type="ECO:0000313" key="4">
    <source>
        <dbReference type="EMBL" id="CAK0837862.1"/>
    </source>
</evidence>
<dbReference type="EMBL" id="CAUYUJ010014181">
    <property type="protein sequence ID" value="CAK0837862.1"/>
    <property type="molecule type" value="Genomic_DNA"/>
</dbReference>
<gene>
    <name evidence="4" type="ORF">PCOR1329_LOCUS33946</name>
</gene>
<accession>A0ABN9SZ77</accession>